<protein>
    <submittedName>
        <fullName evidence="1">Uncharacterized protein</fullName>
    </submittedName>
</protein>
<organism evidence="1 2">
    <name type="scientific">Candidatus Rickettsia kedanie</name>
    <dbReference type="NCBI Taxonomy" id="3115352"/>
    <lineage>
        <taxon>Bacteria</taxon>
        <taxon>Pseudomonadati</taxon>
        <taxon>Pseudomonadota</taxon>
        <taxon>Alphaproteobacteria</taxon>
        <taxon>Rickettsiales</taxon>
        <taxon>Rickettsiaceae</taxon>
        <taxon>Rickettsieae</taxon>
        <taxon>Rickettsia</taxon>
        <taxon>spotted fever group</taxon>
    </lineage>
</organism>
<dbReference type="EMBL" id="BAABMM010000032">
    <property type="protein sequence ID" value="GAA5252527.1"/>
    <property type="molecule type" value="Genomic_DNA"/>
</dbReference>
<accession>A0ABP9TWN2</accession>
<evidence type="ECO:0000313" key="2">
    <source>
        <dbReference type="Proteomes" id="UP001628124"/>
    </source>
</evidence>
<comment type="caution">
    <text evidence="1">The sequence shown here is derived from an EMBL/GenBank/DDBJ whole genome shotgun (WGS) entry which is preliminary data.</text>
</comment>
<keyword evidence="2" id="KW-1185">Reference proteome</keyword>
<evidence type="ECO:0000313" key="1">
    <source>
        <dbReference type="EMBL" id="GAA5252527.1"/>
    </source>
</evidence>
<reference evidence="1 2" key="1">
    <citation type="journal article" date="2024" name="Microbiol. Immunol.">
        <title>Discovery of a novel spotted fever group Rickettsia, 'Candidatus Rickettsia kedanie,' in unfed larval chigger mites, Leptotrombidium scutellare.</title>
        <authorList>
            <person name="Ogawa M."/>
            <person name="Matsutani M."/>
            <person name="Katayama T."/>
            <person name="Takada N."/>
            <person name="Noda S."/>
            <person name="Takahashi M."/>
            <person name="Kageyama D."/>
            <person name="Hanaoka N."/>
            <person name="Ebihara H."/>
        </authorList>
    </citation>
    <scope>NUCLEOTIDE SEQUENCE [LARGE SCALE GENOMIC DNA]</scope>
    <source>
        <strain evidence="1 2">KNCP2-13</strain>
    </source>
</reference>
<dbReference type="Proteomes" id="UP001628124">
    <property type="component" value="Unassembled WGS sequence"/>
</dbReference>
<gene>
    <name evidence="1" type="ORF">KNCP2_08150</name>
</gene>
<name>A0ABP9TWN2_9RICK</name>
<proteinExistence type="predicted"/>
<sequence length="113" mass="11482">MATLTANKGIVGNIDFKGINGTFNLGDSSVITGAVLSIGGIGGTLNFIGNVTQNIGTDAANSPTNINIQGDNTKNVTIANDIFVGNINFTNGGVLQLSRNLTTPNIDFGVNGV</sequence>